<evidence type="ECO:0000259" key="2">
    <source>
        <dbReference type="Pfam" id="PF04264"/>
    </source>
</evidence>
<dbReference type="SUPFAM" id="SSF101874">
    <property type="entry name" value="YceI-like"/>
    <property type="match status" value="1"/>
</dbReference>
<evidence type="ECO:0000256" key="1">
    <source>
        <dbReference type="SAM" id="SignalP"/>
    </source>
</evidence>
<keyword evidence="1" id="KW-0732">Signal</keyword>
<dbReference type="OrthoDB" id="116832at2"/>
<organism evidence="3 4">
    <name type="scientific">Pedobacter ginsengisoli</name>
    <dbReference type="NCBI Taxonomy" id="363852"/>
    <lineage>
        <taxon>Bacteria</taxon>
        <taxon>Pseudomonadati</taxon>
        <taxon>Bacteroidota</taxon>
        <taxon>Sphingobacteriia</taxon>
        <taxon>Sphingobacteriales</taxon>
        <taxon>Sphingobacteriaceae</taxon>
        <taxon>Pedobacter</taxon>
    </lineage>
</organism>
<dbReference type="KEGG" id="pgs:CPT03_04775"/>
<dbReference type="InterPro" id="IPR036761">
    <property type="entry name" value="TTHA0802/YceI-like_sf"/>
</dbReference>
<name>A0A2D1U2K4_9SPHI</name>
<dbReference type="EMBL" id="CP024091">
    <property type="protein sequence ID" value="ATP55829.1"/>
    <property type="molecule type" value="Genomic_DNA"/>
</dbReference>
<reference evidence="3 4" key="1">
    <citation type="submission" date="2017-10" db="EMBL/GenBank/DDBJ databases">
        <title>Whole genome of Pedobacter ginsengisoli T01R-27 isolated from tomato rhizosphere.</title>
        <authorList>
            <person name="Weon H.-Y."/>
            <person name="Lee S.A."/>
            <person name="Sang M.K."/>
            <person name="Song J."/>
        </authorList>
    </citation>
    <scope>NUCLEOTIDE SEQUENCE [LARGE SCALE GENOMIC DNA]</scope>
    <source>
        <strain evidence="3 4">T01R-27</strain>
    </source>
</reference>
<dbReference type="Pfam" id="PF04264">
    <property type="entry name" value="YceI"/>
    <property type="match status" value="1"/>
</dbReference>
<keyword evidence="4" id="KW-1185">Reference proteome</keyword>
<protein>
    <recommendedName>
        <fullName evidence="2">Lipid/polyisoprenoid-binding YceI-like domain-containing protein</fullName>
    </recommendedName>
</protein>
<feature type="domain" description="Lipid/polyisoprenoid-binding YceI-like" evidence="2">
    <location>
        <begin position="59"/>
        <end position="179"/>
    </location>
</feature>
<dbReference type="Gene3D" id="2.40.128.110">
    <property type="entry name" value="Lipid/polyisoprenoid-binding, YceI-like"/>
    <property type="match status" value="1"/>
</dbReference>
<feature type="chain" id="PRO_5013648961" description="Lipid/polyisoprenoid-binding YceI-like domain-containing protein" evidence="1">
    <location>
        <begin position="24"/>
        <end position="184"/>
    </location>
</feature>
<sequence length="184" mass="20550">MNRIRKITRVLIALLLLHLSAGAQNFVSKNIRIGLFSSTPLEDIRAVSDKGNAVLVSKTREIVVQLDVKTLEFDRKLMQEHFNENYIESDKYPNAKFKGVIDQPIDFTKDGNYGVTVTGTLSVHGIDKKRTIPGKVIISNGVVQISTEFNVACVDHNIKIPKLVFAKIAEFITIKAEGKFNPLK</sequence>
<evidence type="ECO:0000313" key="3">
    <source>
        <dbReference type="EMBL" id="ATP55829.1"/>
    </source>
</evidence>
<dbReference type="InterPro" id="IPR007372">
    <property type="entry name" value="Lipid/polyisoprenoid-bd_YceI"/>
</dbReference>
<dbReference type="Proteomes" id="UP000223749">
    <property type="component" value="Chromosome"/>
</dbReference>
<proteinExistence type="predicted"/>
<dbReference type="RefSeq" id="WP_099437774.1">
    <property type="nucleotide sequence ID" value="NZ_CP024091.1"/>
</dbReference>
<feature type="signal peptide" evidence="1">
    <location>
        <begin position="1"/>
        <end position="23"/>
    </location>
</feature>
<dbReference type="AlphaFoldDB" id="A0A2D1U2K4"/>
<gene>
    <name evidence="3" type="ORF">CPT03_04775</name>
</gene>
<evidence type="ECO:0000313" key="4">
    <source>
        <dbReference type="Proteomes" id="UP000223749"/>
    </source>
</evidence>
<accession>A0A2D1U2K4</accession>